<protein>
    <submittedName>
        <fullName evidence="2">Uncharacterized protein</fullName>
    </submittedName>
</protein>
<gene>
    <name evidence="2" type="ORF">WN55_07764</name>
</gene>
<feature type="region of interest" description="Disordered" evidence="1">
    <location>
        <begin position="79"/>
        <end position="99"/>
    </location>
</feature>
<proteinExistence type="predicted"/>
<dbReference type="Proteomes" id="UP000076502">
    <property type="component" value="Unassembled WGS sequence"/>
</dbReference>
<accession>A0A154P4D1</accession>
<evidence type="ECO:0000256" key="1">
    <source>
        <dbReference type="SAM" id="MobiDB-lite"/>
    </source>
</evidence>
<evidence type="ECO:0000313" key="3">
    <source>
        <dbReference type="Proteomes" id="UP000076502"/>
    </source>
</evidence>
<dbReference type="AlphaFoldDB" id="A0A154P4D1"/>
<evidence type="ECO:0000313" key="2">
    <source>
        <dbReference type="EMBL" id="KZC06809.1"/>
    </source>
</evidence>
<name>A0A154P4D1_DUFNO</name>
<organism evidence="2 3">
    <name type="scientific">Dufourea novaeangliae</name>
    <name type="common">Sweat bee</name>
    <dbReference type="NCBI Taxonomy" id="178035"/>
    <lineage>
        <taxon>Eukaryota</taxon>
        <taxon>Metazoa</taxon>
        <taxon>Ecdysozoa</taxon>
        <taxon>Arthropoda</taxon>
        <taxon>Hexapoda</taxon>
        <taxon>Insecta</taxon>
        <taxon>Pterygota</taxon>
        <taxon>Neoptera</taxon>
        <taxon>Endopterygota</taxon>
        <taxon>Hymenoptera</taxon>
        <taxon>Apocrita</taxon>
        <taxon>Aculeata</taxon>
        <taxon>Apoidea</taxon>
        <taxon>Anthophila</taxon>
        <taxon>Halictidae</taxon>
        <taxon>Rophitinae</taxon>
        <taxon>Dufourea</taxon>
    </lineage>
</organism>
<dbReference type="EMBL" id="KQ434814">
    <property type="protein sequence ID" value="KZC06809.1"/>
    <property type="molecule type" value="Genomic_DNA"/>
</dbReference>
<sequence>MGGWGQDADKVNGILSKRGCNLRLLTRLDVVVAGFVAAYGGGWRIPLEAEVDSPESQKIMIFDANVQFAMHRDEFVPAKGRGSPRGAASHNISQMSRVKQDTGARKAAVPCRHYSPRLCNNCIVLTANDNRSHRVGRGCCAAGLPRKPPAVPPEFAANFPALAGKREIEREREVGWILLRQGLLPNSQEARSVRSVVSGARGPGPAGIEGKPEVQFARMLGKPLTSSPSRNVEIRVWSEKPNCFVGRQTRALDPKMGSPRLNTFEKTIAGYQRARQQQLSVISGGGLASSVICIHFAEEKECPNESGGIPKNPISRSAR</sequence>
<reference evidence="2 3" key="1">
    <citation type="submission" date="2015-07" db="EMBL/GenBank/DDBJ databases">
        <title>The genome of Dufourea novaeangliae.</title>
        <authorList>
            <person name="Pan H."/>
            <person name="Kapheim K."/>
        </authorList>
    </citation>
    <scope>NUCLEOTIDE SEQUENCE [LARGE SCALE GENOMIC DNA]</scope>
    <source>
        <strain evidence="2">0120121106</strain>
        <tissue evidence="2">Whole body</tissue>
    </source>
</reference>
<keyword evidence="3" id="KW-1185">Reference proteome</keyword>